<dbReference type="PANTHER" id="PTHR19328:SF75">
    <property type="entry name" value="ALDOSE SUGAR DEHYDROGENASE YLII"/>
    <property type="match status" value="1"/>
</dbReference>
<gene>
    <name evidence="3" type="ORF">CDQ92_16885</name>
</gene>
<dbReference type="EMBL" id="NISK01000004">
    <property type="protein sequence ID" value="OWQ94738.1"/>
    <property type="molecule type" value="Genomic_DNA"/>
</dbReference>
<dbReference type="GO" id="GO:0016020">
    <property type="term" value="C:membrane"/>
    <property type="evidence" value="ECO:0007669"/>
    <property type="project" value="InterPro"/>
</dbReference>
<dbReference type="Pfam" id="PF17963">
    <property type="entry name" value="Big_9"/>
    <property type="match status" value="1"/>
</dbReference>
<evidence type="ECO:0000259" key="2">
    <source>
        <dbReference type="PROSITE" id="PS50268"/>
    </source>
</evidence>
<organism evidence="3 4">
    <name type="scientific">Sphingopyxis bauzanensis</name>
    <dbReference type="NCBI Taxonomy" id="651663"/>
    <lineage>
        <taxon>Bacteria</taxon>
        <taxon>Pseudomonadati</taxon>
        <taxon>Pseudomonadota</taxon>
        <taxon>Alphaproteobacteria</taxon>
        <taxon>Sphingomonadales</taxon>
        <taxon>Sphingomonadaceae</taxon>
        <taxon>Sphingopyxis</taxon>
    </lineage>
</organism>
<sequence>MALIAKGSLAMRKRVSLLLTSLLLASCGGGGSSGGGTPPAANTPPSFTSLQTVSVAENSTAAYQATATDPDGNTLTFTIDGGPDAARFAITGAGALSFGAAPDFDLPGDADGDNVYAVVLRVSDGQASVTQAVNITVTNSREGISVARVGTGFSQPLYVAPIPGSSSVYVVEKGGNVYRFDPANGSRTLVLDISDISTSGERGLLGLAAYPDHATSQRVFAVATATNGNIQVRRYTLGQPNSSTSYDTVLDIPHPGFDNHNGGWIGFGPDGHVYVAVGDGGGGGDPNNNAQNRNVQLGKILRFAVGAGGSSFAPAPGNPFITSGGDPYVFAFGLRNPFRASFSGSTLLIGDVGQSAVEEVDMVTTSQPGLNFGWRFLEGTQPYTGTAPAGLTNPVLEYGHGSGPRQGRTVTGGYVYRGPVTSLQGQYVFGDFISGNIWSVPFSSMIAGQTLPSSRFARRNEDFSPDAGTLSSIASFGEDSAGNLFIVSIGGSIFMVRPG</sequence>
<evidence type="ECO:0000256" key="1">
    <source>
        <dbReference type="SAM" id="SignalP"/>
    </source>
</evidence>
<accession>A0A246JPL0</accession>
<dbReference type="Gene3D" id="2.120.10.30">
    <property type="entry name" value="TolB, C-terminal domain"/>
    <property type="match status" value="1"/>
</dbReference>
<feature type="domain" description="Cadherin" evidence="2">
    <location>
        <begin position="47"/>
        <end position="158"/>
    </location>
</feature>
<dbReference type="InterPro" id="IPR015919">
    <property type="entry name" value="Cadherin-like_sf"/>
</dbReference>
<name>A0A246JPL0_9SPHN</name>
<dbReference type="Pfam" id="PF07995">
    <property type="entry name" value="GSDH"/>
    <property type="match status" value="1"/>
</dbReference>
<evidence type="ECO:0000313" key="3">
    <source>
        <dbReference type="EMBL" id="OWQ94738.1"/>
    </source>
</evidence>
<dbReference type="AlphaFoldDB" id="A0A246JPL0"/>
<feature type="chain" id="PRO_5012037984" evidence="1">
    <location>
        <begin position="26"/>
        <end position="499"/>
    </location>
</feature>
<proteinExistence type="predicted"/>
<reference evidence="3 4" key="1">
    <citation type="journal article" date="2010" name="Int. J. Syst. Evol. Microbiol.">
        <title>Sphingopyxis bauzanensis sp. nov., a psychrophilic bacterium isolated from soil.</title>
        <authorList>
            <person name="Zhang D.C."/>
            <person name="Liu H.C."/>
            <person name="Xin Y.H."/>
            <person name="Zhou Y.G."/>
            <person name="Schinner F."/>
            <person name="Margesin R."/>
        </authorList>
    </citation>
    <scope>NUCLEOTIDE SEQUENCE [LARGE SCALE GENOMIC DNA]</scope>
    <source>
        <strain evidence="3 4">DSM 22271</strain>
    </source>
</reference>
<evidence type="ECO:0000313" key="4">
    <source>
        <dbReference type="Proteomes" id="UP000197361"/>
    </source>
</evidence>
<dbReference type="PROSITE" id="PS51257">
    <property type="entry name" value="PROKAR_LIPOPROTEIN"/>
    <property type="match status" value="1"/>
</dbReference>
<feature type="signal peptide" evidence="1">
    <location>
        <begin position="1"/>
        <end position="25"/>
    </location>
</feature>
<keyword evidence="1" id="KW-0732">Signal</keyword>
<dbReference type="SUPFAM" id="SSF50952">
    <property type="entry name" value="Soluble quinoprotein glucose dehydrogenase"/>
    <property type="match status" value="1"/>
</dbReference>
<dbReference type="PROSITE" id="PS50268">
    <property type="entry name" value="CADHERIN_2"/>
    <property type="match status" value="1"/>
</dbReference>
<dbReference type="InterPro" id="IPR011042">
    <property type="entry name" value="6-blade_b-propeller_TolB-like"/>
</dbReference>
<dbReference type="InterPro" id="IPR011041">
    <property type="entry name" value="Quinoprot_gluc/sorb_DH_b-prop"/>
</dbReference>
<dbReference type="PANTHER" id="PTHR19328">
    <property type="entry name" value="HEDGEHOG-INTERACTING PROTEIN"/>
    <property type="match status" value="1"/>
</dbReference>
<dbReference type="SUPFAM" id="SSF49313">
    <property type="entry name" value="Cadherin-like"/>
    <property type="match status" value="1"/>
</dbReference>
<comment type="caution">
    <text evidence="3">The sequence shown here is derived from an EMBL/GenBank/DDBJ whole genome shotgun (WGS) entry which is preliminary data.</text>
</comment>
<keyword evidence="4" id="KW-1185">Reference proteome</keyword>
<protein>
    <submittedName>
        <fullName evidence="3">Cadherin domain-containing protein</fullName>
    </submittedName>
</protein>
<dbReference type="Gene3D" id="2.60.40.60">
    <property type="entry name" value="Cadherins"/>
    <property type="match status" value="1"/>
</dbReference>
<dbReference type="GO" id="GO:0007156">
    <property type="term" value="P:homophilic cell adhesion via plasma membrane adhesion molecules"/>
    <property type="evidence" value="ECO:0007669"/>
    <property type="project" value="InterPro"/>
</dbReference>
<dbReference type="InterPro" id="IPR012938">
    <property type="entry name" value="Glc/Sorbosone_DH"/>
</dbReference>
<dbReference type="Proteomes" id="UP000197361">
    <property type="component" value="Unassembled WGS sequence"/>
</dbReference>
<dbReference type="GO" id="GO:0005509">
    <property type="term" value="F:calcium ion binding"/>
    <property type="evidence" value="ECO:0007669"/>
    <property type="project" value="InterPro"/>
</dbReference>
<dbReference type="InterPro" id="IPR002126">
    <property type="entry name" value="Cadherin-like_dom"/>
</dbReference>